<gene>
    <name evidence="1" type="ORF">C7S18_08595</name>
</gene>
<dbReference type="EMBL" id="CP027860">
    <property type="protein sequence ID" value="AVP97248.1"/>
    <property type="molecule type" value="Genomic_DNA"/>
</dbReference>
<evidence type="ECO:0000313" key="1">
    <source>
        <dbReference type="EMBL" id="AVP97248.1"/>
    </source>
</evidence>
<dbReference type="AlphaFoldDB" id="A0A2P1PR03"/>
<protein>
    <submittedName>
        <fullName evidence="1">Uncharacterized protein</fullName>
    </submittedName>
</protein>
<accession>A0A2P1PR03</accession>
<dbReference type="KEGG" id="xba:C7S18_08595"/>
<evidence type="ECO:0000313" key="2">
    <source>
        <dbReference type="Proteomes" id="UP000241074"/>
    </source>
</evidence>
<name>A0A2P1PR03_9GAMM</name>
<dbReference type="Proteomes" id="UP000241074">
    <property type="component" value="Chromosome"/>
</dbReference>
<sequence length="59" mass="6590">MAAAVWQKTSASRHSQVKIFGEQRMVVLRLISRICGQSTSFNDSKTRATGKSFTLPIDF</sequence>
<organism evidence="1 2">
    <name type="scientific">Ahniella affigens</name>
    <dbReference type="NCBI Taxonomy" id="2021234"/>
    <lineage>
        <taxon>Bacteria</taxon>
        <taxon>Pseudomonadati</taxon>
        <taxon>Pseudomonadota</taxon>
        <taxon>Gammaproteobacteria</taxon>
        <taxon>Lysobacterales</taxon>
        <taxon>Rhodanobacteraceae</taxon>
        <taxon>Ahniella</taxon>
    </lineage>
</organism>
<reference evidence="1 2" key="2">
    <citation type="submission" date="2018-03" db="EMBL/GenBank/DDBJ databases">
        <authorList>
            <person name="Keele B.F."/>
        </authorList>
    </citation>
    <scope>NUCLEOTIDE SEQUENCE [LARGE SCALE GENOMIC DNA]</scope>
    <source>
        <strain evidence="1 2">D13</strain>
    </source>
</reference>
<proteinExistence type="predicted"/>
<keyword evidence="2" id="KW-1185">Reference proteome</keyword>
<reference evidence="1 2" key="1">
    <citation type="submission" date="2018-03" db="EMBL/GenBank/DDBJ databases">
        <title>Ahniella affigens gen. nov., sp. nov., a gammaproteobacterium isolated from sandy soil near a stream.</title>
        <authorList>
            <person name="Ko Y."/>
            <person name="Kim J.-H."/>
        </authorList>
    </citation>
    <scope>NUCLEOTIDE SEQUENCE [LARGE SCALE GENOMIC DNA]</scope>
    <source>
        <strain evidence="1 2">D13</strain>
    </source>
</reference>